<sequence>MVTLYYSPTTKEISTWQDRLERMAIQHEVILQQELLQPQLQDGDEFVQGTAAIDNYLEKLEVFVKSWYEDRCDKYEF</sequence>
<evidence type="ECO:0000313" key="1">
    <source>
        <dbReference type="EMBL" id="QHT70831.1"/>
    </source>
</evidence>
<dbReference type="KEGG" id="rhoz:GXP67_31385"/>
<name>A0A6C0GRW4_9BACT</name>
<keyword evidence="2" id="KW-1185">Reference proteome</keyword>
<organism evidence="1 2">
    <name type="scientific">Rhodocytophaga rosea</name>
    <dbReference type="NCBI Taxonomy" id="2704465"/>
    <lineage>
        <taxon>Bacteria</taxon>
        <taxon>Pseudomonadati</taxon>
        <taxon>Bacteroidota</taxon>
        <taxon>Cytophagia</taxon>
        <taxon>Cytophagales</taxon>
        <taxon>Rhodocytophagaceae</taxon>
        <taxon>Rhodocytophaga</taxon>
    </lineage>
</organism>
<proteinExistence type="predicted"/>
<dbReference type="EMBL" id="CP048222">
    <property type="protein sequence ID" value="QHT70831.1"/>
    <property type="molecule type" value="Genomic_DNA"/>
</dbReference>
<gene>
    <name evidence="1" type="ORF">GXP67_31385</name>
</gene>
<dbReference type="RefSeq" id="WP_162446788.1">
    <property type="nucleotide sequence ID" value="NZ_CP048222.1"/>
</dbReference>
<dbReference type="AlphaFoldDB" id="A0A6C0GRW4"/>
<evidence type="ECO:0000313" key="2">
    <source>
        <dbReference type="Proteomes" id="UP000480178"/>
    </source>
</evidence>
<accession>A0A6C0GRW4</accession>
<dbReference type="Proteomes" id="UP000480178">
    <property type="component" value="Chromosome"/>
</dbReference>
<reference evidence="1 2" key="1">
    <citation type="submission" date="2020-01" db="EMBL/GenBank/DDBJ databases">
        <authorList>
            <person name="Kim M.K."/>
        </authorList>
    </citation>
    <scope>NUCLEOTIDE SEQUENCE [LARGE SCALE GENOMIC DNA]</scope>
    <source>
        <strain evidence="1 2">172606-1</strain>
    </source>
</reference>
<protein>
    <submittedName>
        <fullName evidence="1">Uncharacterized protein</fullName>
    </submittedName>
</protein>